<accession>A0A833VE86</accession>
<name>A0A833VE86_9POAL</name>
<dbReference type="EMBL" id="SWLB01000027">
    <property type="protein sequence ID" value="KAF3321449.1"/>
    <property type="molecule type" value="Genomic_DNA"/>
</dbReference>
<keyword evidence="2" id="KW-0012">Acyltransferase</keyword>
<keyword evidence="4" id="KW-1185">Reference proteome</keyword>
<proteinExistence type="predicted"/>
<dbReference type="PANTHER" id="PTHR31625">
    <property type="match status" value="1"/>
</dbReference>
<dbReference type="InterPro" id="IPR051504">
    <property type="entry name" value="Plant_metabolite_acyltrans"/>
</dbReference>
<sequence length="174" mass="18847">MVVASAYVWTCFVRAKGIDSSKRACIMVPANVRGRIQPPLPAEYFGNCVAPCYASANVADLIQDDGIVVAAEAIGKSIAQISEILLKSPLNWKPIADMPVLNIAGSPKFRAYDIDFGLGRPTKVEIISLTKKGVMSMEESRDEQGGIEIGIGFPKDEMDCFKKCFSDGLKLLSE</sequence>
<comment type="caution">
    <text evidence="3">The sequence shown here is derived from an EMBL/GenBank/DDBJ whole genome shotgun (WGS) entry which is preliminary data.</text>
</comment>
<dbReference type="OrthoDB" id="694216at2759"/>
<dbReference type="Proteomes" id="UP000623129">
    <property type="component" value="Unassembled WGS sequence"/>
</dbReference>
<reference evidence="3" key="1">
    <citation type="submission" date="2020-01" db="EMBL/GenBank/DDBJ databases">
        <title>Genome sequence of Kobresia littledalei, the first chromosome-level genome in the family Cyperaceae.</title>
        <authorList>
            <person name="Qu G."/>
        </authorList>
    </citation>
    <scope>NUCLEOTIDE SEQUENCE</scope>
    <source>
        <strain evidence="3">C.B.Clarke</strain>
        <tissue evidence="3">Leaf</tissue>
    </source>
</reference>
<protein>
    <submittedName>
        <fullName evidence="3">Malonyl-coenzyme A:anthocyanin 3-O-glucoside-6''-O-malonyltransferase</fullName>
    </submittedName>
</protein>
<evidence type="ECO:0000256" key="1">
    <source>
        <dbReference type="ARBA" id="ARBA00022679"/>
    </source>
</evidence>
<dbReference type="InterPro" id="IPR023213">
    <property type="entry name" value="CAT-like_dom_sf"/>
</dbReference>
<evidence type="ECO:0000313" key="3">
    <source>
        <dbReference type="EMBL" id="KAF3321449.1"/>
    </source>
</evidence>
<evidence type="ECO:0000256" key="2">
    <source>
        <dbReference type="ARBA" id="ARBA00023315"/>
    </source>
</evidence>
<keyword evidence="1 3" id="KW-0808">Transferase</keyword>
<dbReference type="AlphaFoldDB" id="A0A833VE86"/>
<organism evidence="3 4">
    <name type="scientific">Carex littledalei</name>
    <dbReference type="NCBI Taxonomy" id="544730"/>
    <lineage>
        <taxon>Eukaryota</taxon>
        <taxon>Viridiplantae</taxon>
        <taxon>Streptophyta</taxon>
        <taxon>Embryophyta</taxon>
        <taxon>Tracheophyta</taxon>
        <taxon>Spermatophyta</taxon>
        <taxon>Magnoliopsida</taxon>
        <taxon>Liliopsida</taxon>
        <taxon>Poales</taxon>
        <taxon>Cyperaceae</taxon>
        <taxon>Cyperoideae</taxon>
        <taxon>Cariceae</taxon>
        <taxon>Carex</taxon>
        <taxon>Carex subgen. Euthyceras</taxon>
    </lineage>
</organism>
<evidence type="ECO:0000313" key="4">
    <source>
        <dbReference type="Proteomes" id="UP000623129"/>
    </source>
</evidence>
<gene>
    <name evidence="3" type="ORF">FCM35_KLT14702</name>
</gene>
<dbReference type="GO" id="GO:0016747">
    <property type="term" value="F:acyltransferase activity, transferring groups other than amino-acyl groups"/>
    <property type="evidence" value="ECO:0007669"/>
    <property type="project" value="UniProtKB-ARBA"/>
</dbReference>
<dbReference type="Gene3D" id="3.30.559.10">
    <property type="entry name" value="Chloramphenicol acetyltransferase-like domain"/>
    <property type="match status" value="1"/>
</dbReference>
<dbReference type="Pfam" id="PF02458">
    <property type="entry name" value="Transferase"/>
    <property type="match status" value="1"/>
</dbReference>